<accession>A0A344LIK9</accession>
<dbReference type="KEGG" id="aab:A4R43_40045"/>
<evidence type="ECO:0000313" key="1">
    <source>
        <dbReference type="EMBL" id="AXB47883.1"/>
    </source>
</evidence>
<dbReference type="EMBL" id="CP015163">
    <property type="protein sequence ID" value="AXB47883.1"/>
    <property type="molecule type" value="Genomic_DNA"/>
</dbReference>
<dbReference type="OrthoDB" id="4147030at2"/>
<evidence type="ECO:0000313" key="2">
    <source>
        <dbReference type="Proteomes" id="UP000250434"/>
    </source>
</evidence>
<dbReference type="AlphaFoldDB" id="A0A344LIK9"/>
<keyword evidence="2" id="KW-1185">Reference proteome</keyword>
<name>A0A344LIK9_9PSEU</name>
<dbReference type="Proteomes" id="UP000250434">
    <property type="component" value="Chromosome"/>
</dbReference>
<proteinExistence type="predicted"/>
<reference evidence="1 2" key="1">
    <citation type="submission" date="2016-04" db="EMBL/GenBank/DDBJ databases">
        <title>Complete genome sequence and analysis of deep-sea sediment isolate, Amycolatopsis sp. WP1.</title>
        <authorList>
            <person name="Wang H."/>
            <person name="Chen S."/>
            <person name="Wu Q."/>
        </authorList>
    </citation>
    <scope>NUCLEOTIDE SEQUENCE [LARGE SCALE GENOMIC DNA]</scope>
    <source>
        <strain evidence="1 2">WP1</strain>
    </source>
</reference>
<organism evidence="1 2">
    <name type="scientific">Amycolatopsis albispora</name>
    <dbReference type="NCBI Taxonomy" id="1804986"/>
    <lineage>
        <taxon>Bacteria</taxon>
        <taxon>Bacillati</taxon>
        <taxon>Actinomycetota</taxon>
        <taxon>Actinomycetes</taxon>
        <taxon>Pseudonocardiales</taxon>
        <taxon>Pseudonocardiaceae</taxon>
        <taxon>Amycolatopsis</taxon>
    </lineage>
</organism>
<gene>
    <name evidence="1" type="ORF">A4R43_40045</name>
</gene>
<dbReference type="SUPFAM" id="SSF89372">
    <property type="entry name" value="Fucose-specific lectin"/>
    <property type="match status" value="1"/>
</dbReference>
<protein>
    <submittedName>
        <fullName evidence="1">Uncharacterized protein</fullName>
    </submittedName>
</protein>
<sequence length="286" mass="32539">MPAMAWFEGVSDNCIRWSEAQPEDGEAAVEVLGDRRTGRAVALAGDTTSTYMAWKGLDQRIWWSHRHRGGRWSPRKSTGFQTLAFPSLGRLGNRTFLAFRQEEPDFRPPSHQQYTIRWAELRGENWDAGPEDLGLHFVDENVSLTEHGGCLHLFWRRTFDSRVCRAVFDGSWTVVGPVADWRTSTPPAVASDGTCLHVAWRRVEDDRIGWATISGDRPRSEVVLGDRRAFGAPALGRSGDGELVLVWRDPAGGGLWWSRCRDLRWEPRWHEFAHHRTEVWHGVSLA</sequence>